<keyword evidence="7" id="KW-1185">Reference proteome</keyword>
<dbReference type="InterPro" id="IPR001650">
    <property type="entry name" value="Helicase_C-like"/>
</dbReference>
<dbReference type="GO" id="GO:0005634">
    <property type="term" value="C:nucleus"/>
    <property type="evidence" value="ECO:0007669"/>
    <property type="project" value="TreeGrafter"/>
</dbReference>
<accession>A0A0C9TXH5</accession>
<evidence type="ECO:0000259" key="5">
    <source>
        <dbReference type="PROSITE" id="PS51194"/>
    </source>
</evidence>
<dbReference type="InterPro" id="IPR049730">
    <property type="entry name" value="SNF2/RAD54-like_C"/>
</dbReference>
<organism evidence="6 7">
    <name type="scientific">Sphaerobolus stellatus (strain SS14)</name>
    <dbReference type="NCBI Taxonomy" id="990650"/>
    <lineage>
        <taxon>Eukaryota</taxon>
        <taxon>Fungi</taxon>
        <taxon>Dikarya</taxon>
        <taxon>Basidiomycota</taxon>
        <taxon>Agaricomycotina</taxon>
        <taxon>Agaricomycetes</taxon>
        <taxon>Phallomycetidae</taxon>
        <taxon>Geastrales</taxon>
        <taxon>Sphaerobolaceae</taxon>
        <taxon>Sphaerobolus</taxon>
    </lineage>
</organism>
<evidence type="ECO:0000256" key="3">
    <source>
        <dbReference type="ARBA" id="ARBA00022840"/>
    </source>
</evidence>
<dbReference type="GO" id="GO:0008094">
    <property type="term" value="F:ATP-dependent activity, acting on DNA"/>
    <property type="evidence" value="ECO:0007669"/>
    <property type="project" value="TreeGrafter"/>
</dbReference>
<keyword evidence="3" id="KW-0067">ATP-binding</keyword>
<dbReference type="EMBL" id="KN837367">
    <property type="protein sequence ID" value="KIJ26504.1"/>
    <property type="molecule type" value="Genomic_DNA"/>
</dbReference>
<dbReference type="InterPro" id="IPR038718">
    <property type="entry name" value="SNF2-like_sf"/>
</dbReference>
<dbReference type="InterPro" id="IPR027417">
    <property type="entry name" value="P-loop_NTPase"/>
</dbReference>
<dbReference type="GO" id="GO:0006281">
    <property type="term" value="P:DNA repair"/>
    <property type="evidence" value="ECO:0007669"/>
    <property type="project" value="TreeGrafter"/>
</dbReference>
<evidence type="ECO:0000256" key="4">
    <source>
        <dbReference type="SAM" id="MobiDB-lite"/>
    </source>
</evidence>
<evidence type="ECO:0000313" key="6">
    <source>
        <dbReference type="EMBL" id="KIJ26504.1"/>
    </source>
</evidence>
<evidence type="ECO:0000256" key="1">
    <source>
        <dbReference type="ARBA" id="ARBA00022741"/>
    </source>
</evidence>
<protein>
    <recommendedName>
        <fullName evidence="5">Helicase C-terminal domain-containing protein</fullName>
    </recommendedName>
</protein>
<dbReference type="CDD" id="cd18793">
    <property type="entry name" value="SF2_C_SNF"/>
    <property type="match status" value="1"/>
</dbReference>
<dbReference type="PANTHER" id="PTHR45626:SF14">
    <property type="entry name" value="ATP-DEPENDENT DNA HELICASE (EUROFUNG)"/>
    <property type="match status" value="1"/>
</dbReference>
<dbReference type="PROSITE" id="PS51194">
    <property type="entry name" value="HELICASE_CTER"/>
    <property type="match status" value="1"/>
</dbReference>
<dbReference type="OrthoDB" id="448448at2759"/>
<feature type="compositionally biased region" description="Basic and acidic residues" evidence="4">
    <location>
        <begin position="170"/>
        <end position="189"/>
    </location>
</feature>
<dbReference type="AlphaFoldDB" id="A0A0C9TXH5"/>
<dbReference type="PANTHER" id="PTHR45626">
    <property type="entry name" value="TRANSCRIPTION TERMINATION FACTOR 2-RELATED"/>
    <property type="match status" value="1"/>
</dbReference>
<evidence type="ECO:0000256" key="2">
    <source>
        <dbReference type="ARBA" id="ARBA00022801"/>
    </source>
</evidence>
<name>A0A0C9TXH5_SPHS4</name>
<dbReference type="SUPFAM" id="SSF52540">
    <property type="entry name" value="P-loop containing nucleoside triphosphate hydrolases"/>
    <property type="match status" value="2"/>
</dbReference>
<dbReference type="InterPro" id="IPR050628">
    <property type="entry name" value="SNF2_RAD54_helicase_TF"/>
</dbReference>
<gene>
    <name evidence="6" type="ORF">M422DRAFT_192169</name>
</gene>
<reference evidence="6 7" key="1">
    <citation type="submission" date="2014-06" db="EMBL/GenBank/DDBJ databases">
        <title>Evolutionary Origins and Diversification of the Mycorrhizal Mutualists.</title>
        <authorList>
            <consortium name="DOE Joint Genome Institute"/>
            <consortium name="Mycorrhizal Genomics Consortium"/>
            <person name="Kohler A."/>
            <person name="Kuo A."/>
            <person name="Nagy L.G."/>
            <person name="Floudas D."/>
            <person name="Copeland A."/>
            <person name="Barry K.W."/>
            <person name="Cichocki N."/>
            <person name="Veneault-Fourrey C."/>
            <person name="LaButti K."/>
            <person name="Lindquist E.A."/>
            <person name="Lipzen A."/>
            <person name="Lundell T."/>
            <person name="Morin E."/>
            <person name="Murat C."/>
            <person name="Riley R."/>
            <person name="Ohm R."/>
            <person name="Sun H."/>
            <person name="Tunlid A."/>
            <person name="Henrissat B."/>
            <person name="Grigoriev I.V."/>
            <person name="Hibbett D.S."/>
            <person name="Martin F."/>
        </authorList>
    </citation>
    <scope>NUCLEOTIDE SEQUENCE [LARGE SCALE GENOMIC DNA]</scope>
    <source>
        <strain evidence="6 7">SS14</strain>
    </source>
</reference>
<dbReference type="Pfam" id="PF00271">
    <property type="entry name" value="Helicase_C"/>
    <property type="match status" value="1"/>
</dbReference>
<evidence type="ECO:0000313" key="7">
    <source>
        <dbReference type="Proteomes" id="UP000054279"/>
    </source>
</evidence>
<dbReference type="Pfam" id="PF00176">
    <property type="entry name" value="SNF2-rel_dom"/>
    <property type="match status" value="1"/>
</dbReference>
<dbReference type="HOGENOM" id="CLU_000315_2_8_1"/>
<sequence>IDEAHTIKNHKTKGALACCALDAKYRWCLTGTPIQNGVEDLFSLLKFLRIKPLNDWSNFNENIAKPVKAGRSSRAMKRLHVVMKATMLRRLKDTLQNGAPLIVLPPRTIEVVVCDFDDEERAFYSTLEEKTSKTMDNFVKSGNVMKNYTAVLVLLLRLRQACNHPSLVSKDSRQDREALESKPADKLAGAEDDGDELADMFGSLGITKRCDVCQVELNRDNASSSATKRCHDCDQQLILEAQRLAARTNSHLPPTSAKIRKILELLELIDEKSDGQDKTIIFSQFTSMLDLIEPFLKDVGIRYVRYDGSMNAKQREESLERIRSNKTTRVILISFKAGGAGLNLTSCNNVILVDLWWNPALEEQAFGRVHRYGQEKDVMIYKLTIDKTIEERILALQAKKLELANAALSGDKIKNNKLTMADMITLFGRGGRDDSDSD</sequence>
<proteinExistence type="predicted"/>
<feature type="non-terminal residue" evidence="6">
    <location>
        <position position="1"/>
    </location>
</feature>
<dbReference type="Proteomes" id="UP000054279">
    <property type="component" value="Unassembled WGS sequence"/>
</dbReference>
<keyword evidence="2" id="KW-0378">Hydrolase</keyword>
<dbReference type="SMART" id="SM00490">
    <property type="entry name" value="HELICc"/>
    <property type="match status" value="1"/>
</dbReference>
<dbReference type="Gene3D" id="3.40.50.10810">
    <property type="entry name" value="Tandem AAA-ATPase domain"/>
    <property type="match status" value="1"/>
</dbReference>
<dbReference type="Gene3D" id="3.40.50.300">
    <property type="entry name" value="P-loop containing nucleotide triphosphate hydrolases"/>
    <property type="match status" value="1"/>
</dbReference>
<dbReference type="GO" id="GO:0005524">
    <property type="term" value="F:ATP binding"/>
    <property type="evidence" value="ECO:0007669"/>
    <property type="project" value="UniProtKB-KW"/>
</dbReference>
<keyword evidence="1" id="KW-0547">Nucleotide-binding</keyword>
<dbReference type="InterPro" id="IPR000330">
    <property type="entry name" value="SNF2_N"/>
</dbReference>
<dbReference type="GO" id="GO:0016787">
    <property type="term" value="F:hydrolase activity"/>
    <property type="evidence" value="ECO:0007669"/>
    <property type="project" value="UniProtKB-KW"/>
</dbReference>
<feature type="domain" description="Helicase C-terminal" evidence="5">
    <location>
        <begin position="261"/>
        <end position="419"/>
    </location>
</feature>
<feature type="region of interest" description="Disordered" evidence="4">
    <location>
        <begin position="167"/>
        <end position="193"/>
    </location>
</feature>